<dbReference type="Proteomes" id="UP001381693">
    <property type="component" value="Unassembled WGS sequence"/>
</dbReference>
<protein>
    <submittedName>
        <fullName evidence="1">Uncharacterized protein</fullName>
    </submittedName>
</protein>
<organism evidence="1 2">
    <name type="scientific">Halocaridina rubra</name>
    <name type="common">Hawaiian red shrimp</name>
    <dbReference type="NCBI Taxonomy" id="373956"/>
    <lineage>
        <taxon>Eukaryota</taxon>
        <taxon>Metazoa</taxon>
        <taxon>Ecdysozoa</taxon>
        <taxon>Arthropoda</taxon>
        <taxon>Crustacea</taxon>
        <taxon>Multicrustacea</taxon>
        <taxon>Malacostraca</taxon>
        <taxon>Eumalacostraca</taxon>
        <taxon>Eucarida</taxon>
        <taxon>Decapoda</taxon>
        <taxon>Pleocyemata</taxon>
        <taxon>Caridea</taxon>
        <taxon>Atyoidea</taxon>
        <taxon>Atyidae</taxon>
        <taxon>Halocaridina</taxon>
    </lineage>
</organism>
<comment type="caution">
    <text evidence="1">The sequence shown here is derived from an EMBL/GenBank/DDBJ whole genome shotgun (WGS) entry which is preliminary data.</text>
</comment>
<evidence type="ECO:0000313" key="2">
    <source>
        <dbReference type="Proteomes" id="UP001381693"/>
    </source>
</evidence>
<proteinExistence type="predicted"/>
<accession>A0AAN9AF05</accession>
<dbReference type="EMBL" id="JAXCGZ010004065">
    <property type="protein sequence ID" value="KAK7082342.1"/>
    <property type="molecule type" value="Genomic_DNA"/>
</dbReference>
<evidence type="ECO:0000313" key="1">
    <source>
        <dbReference type="EMBL" id="KAK7082342.1"/>
    </source>
</evidence>
<feature type="non-terminal residue" evidence="1">
    <location>
        <position position="1"/>
    </location>
</feature>
<gene>
    <name evidence="1" type="ORF">SK128_012771</name>
</gene>
<reference evidence="1 2" key="1">
    <citation type="submission" date="2023-11" db="EMBL/GenBank/DDBJ databases">
        <title>Halocaridina rubra genome assembly.</title>
        <authorList>
            <person name="Smith C."/>
        </authorList>
    </citation>
    <scope>NUCLEOTIDE SEQUENCE [LARGE SCALE GENOMIC DNA]</scope>
    <source>
        <strain evidence="1">EP-1</strain>
        <tissue evidence="1">Whole</tissue>
    </source>
</reference>
<sequence>TKIVYMFVKINKRQGKTTFPTCHNNAKYRITQDPGNGEEKKQQMFPSAAMPRDVPNLDFETRHQGLEDGVHRRDCLQDRAIIT</sequence>
<keyword evidence="2" id="KW-1185">Reference proteome</keyword>
<dbReference type="AlphaFoldDB" id="A0AAN9AF05"/>
<name>A0AAN9AF05_HALRR</name>